<evidence type="ECO:0000313" key="6">
    <source>
        <dbReference type="Proteomes" id="UP001161325"/>
    </source>
</evidence>
<dbReference type="EMBL" id="BRXS01000003">
    <property type="protein sequence ID" value="GLC25608.1"/>
    <property type="molecule type" value="Genomic_DNA"/>
</dbReference>
<evidence type="ECO:0000256" key="3">
    <source>
        <dbReference type="ARBA" id="ARBA00023002"/>
    </source>
</evidence>
<evidence type="ECO:0000313" key="5">
    <source>
        <dbReference type="EMBL" id="GLC25608.1"/>
    </source>
</evidence>
<dbReference type="FunFam" id="3.20.20.70:FF:000059">
    <property type="entry name" value="N-ethylmaleimide reductase, FMN-linked"/>
    <property type="match status" value="1"/>
</dbReference>
<comment type="caution">
    <text evidence="5">The sequence shown here is derived from an EMBL/GenBank/DDBJ whole genome shotgun (WGS) entry which is preliminary data.</text>
</comment>
<proteinExistence type="inferred from homology"/>
<dbReference type="PANTHER" id="PTHR22893">
    <property type="entry name" value="NADH OXIDOREDUCTASE-RELATED"/>
    <property type="match status" value="1"/>
</dbReference>
<reference evidence="5" key="1">
    <citation type="submission" date="2022-08" db="EMBL/GenBank/DDBJ databases">
        <title>Draft genome sequencing of Roseisolibacter agri AW1220.</title>
        <authorList>
            <person name="Tobiishi Y."/>
            <person name="Tonouchi A."/>
        </authorList>
    </citation>
    <scope>NUCLEOTIDE SEQUENCE</scope>
    <source>
        <strain evidence="5">AW1220</strain>
    </source>
</reference>
<keyword evidence="3" id="KW-0560">Oxidoreductase</keyword>
<organism evidence="5 6">
    <name type="scientific">Roseisolibacter agri</name>
    <dbReference type="NCBI Taxonomy" id="2014610"/>
    <lineage>
        <taxon>Bacteria</taxon>
        <taxon>Pseudomonadati</taxon>
        <taxon>Gemmatimonadota</taxon>
        <taxon>Gemmatimonadia</taxon>
        <taxon>Gemmatimonadales</taxon>
        <taxon>Gemmatimonadaceae</taxon>
        <taxon>Roseisolibacter</taxon>
    </lineage>
</organism>
<comment type="similarity">
    <text evidence="2">Belongs to the NADH:flavin oxidoreductase/NADH oxidase family.</text>
</comment>
<dbReference type="PANTHER" id="PTHR22893:SF91">
    <property type="entry name" value="NADPH DEHYDROGENASE 2-RELATED"/>
    <property type="match status" value="1"/>
</dbReference>
<dbReference type="RefSeq" id="WP_284350063.1">
    <property type="nucleotide sequence ID" value="NZ_BRXS01000003.1"/>
</dbReference>
<dbReference type="Gene3D" id="3.20.20.70">
    <property type="entry name" value="Aldolase class I"/>
    <property type="match status" value="1"/>
</dbReference>
<evidence type="ECO:0000259" key="4">
    <source>
        <dbReference type="Pfam" id="PF00724"/>
    </source>
</evidence>
<dbReference type="InterPro" id="IPR013785">
    <property type="entry name" value="Aldolase_TIM"/>
</dbReference>
<dbReference type="InterPro" id="IPR001155">
    <property type="entry name" value="OxRdtase_FMN_N"/>
</dbReference>
<dbReference type="InterPro" id="IPR045247">
    <property type="entry name" value="Oye-like"/>
</dbReference>
<dbReference type="Pfam" id="PF00724">
    <property type="entry name" value="Oxidored_FMN"/>
    <property type="match status" value="1"/>
</dbReference>
<dbReference type="GO" id="GO:0005829">
    <property type="term" value="C:cytosol"/>
    <property type="evidence" value="ECO:0007669"/>
    <property type="project" value="UniProtKB-ARBA"/>
</dbReference>
<evidence type="ECO:0000256" key="1">
    <source>
        <dbReference type="ARBA" id="ARBA00001917"/>
    </source>
</evidence>
<dbReference type="CDD" id="cd02933">
    <property type="entry name" value="OYE_like_FMN"/>
    <property type="match status" value="1"/>
</dbReference>
<comment type="cofactor">
    <cofactor evidence="1">
        <name>FMN</name>
        <dbReference type="ChEBI" id="CHEBI:58210"/>
    </cofactor>
</comment>
<sequence>MSQTPTVPTDSSLLAPVRVGAWTLTNRVVMAPMTRSRAERDRVPSPLAARYYAQRASAGLIVTEATHAHPRGYGYPDTPGIDTPAQRAAWKRVTDAVHARGGHIVLQLWHTGRVGHPSLFPDGVLPVAPSAIGAEGTIRVADGMAPMVTPRPLATHELPAIVESFAQGARWAREAGFDGVEIHGANGYLLDQFLRDGSNHRTDAYGGPVENRARLLLEVVDAASAAIGADRVGVRLSPTNAYNSMHDSDPAATFTYVARALAPRGLAYLHVVDPRPAGAPLTDALRAAYDGTLMVNGGYDRASGDAVLQAGRADLVSYGAPFIANPDLVERFAEGAPLAEGDRGTFYAGGANGYADYPMRDGTVWTLPDETDAEAPAAARAA</sequence>
<dbReference type="Proteomes" id="UP001161325">
    <property type="component" value="Unassembled WGS sequence"/>
</dbReference>
<dbReference type="SUPFAM" id="SSF51395">
    <property type="entry name" value="FMN-linked oxidoreductases"/>
    <property type="match status" value="1"/>
</dbReference>
<protein>
    <submittedName>
        <fullName evidence="5">Alkene reductase</fullName>
    </submittedName>
</protein>
<keyword evidence="6" id="KW-1185">Reference proteome</keyword>
<dbReference type="GO" id="GO:0016628">
    <property type="term" value="F:oxidoreductase activity, acting on the CH-CH group of donors, NAD or NADP as acceptor"/>
    <property type="evidence" value="ECO:0007669"/>
    <property type="project" value="UniProtKB-ARBA"/>
</dbReference>
<feature type="domain" description="NADH:flavin oxidoreductase/NADH oxidase N-terminal" evidence="4">
    <location>
        <begin position="13"/>
        <end position="337"/>
    </location>
</feature>
<gene>
    <name evidence="5" type="primary">nerA</name>
    <name evidence="5" type="ORF">rosag_21210</name>
</gene>
<name>A0AA37QF25_9BACT</name>
<evidence type="ECO:0000256" key="2">
    <source>
        <dbReference type="ARBA" id="ARBA00005979"/>
    </source>
</evidence>
<dbReference type="GO" id="GO:0010181">
    <property type="term" value="F:FMN binding"/>
    <property type="evidence" value="ECO:0007669"/>
    <property type="project" value="InterPro"/>
</dbReference>
<dbReference type="AlphaFoldDB" id="A0AA37QF25"/>
<accession>A0AA37QF25</accession>